<dbReference type="Pfam" id="PF11950">
    <property type="entry name" value="DUF3467"/>
    <property type="match status" value="1"/>
</dbReference>
<evidence type="ECO:0008006" key="3">
    <source>
        <dbReference type="Google" id="ProtNLM"/>
    </source>
</evidence>
<name>A0A1F7WHR0_9BACT</name>
<dbReference type="STRING" id="1802424.A2480_00885"/>
<organism evidence="1 2">
    <name type="scientific">Candidatus Uhrbacteria bacterium RIFOXYC2_FULL_47_19</name>
    <dbReference type="NCBI Taxonomy" id="1802424"/>
    <lineage>
        <taxon>Bacteria</taxon>
        <taxon>Candidatus Uhriibacteriota</taxon>
    </lineage>
</organism>
<protein>
    <recommendedName>
        <fullName evidence="3">DUF3467 domain-containing protein</fullName>
    </recommendedName>
</protein>
<accession>A0A1F7WHR0</accession>
<dbReference type="InterPro" id="IPR021857">
    <property type="entry name" value="DUF3467"/>
</dbReference>
<dbReference type="Proteomes" id="UP000176988">
    <property type="component" value="Unassembled WGS sequence"/>
</dbReference>
<proteinExistence type="predicted"/>
<sequence length="99" mass="11097">MNQPNQQQNQMQLKADDAILRGAYANNMQVAHTKEEFVMDFINMFPPVATLNARVIVSPGHMKRMLAALNENVKRYEEAHGTIEAATSPADSEMGFKTM</sequence>
<evidence type="ECO:0000313" key="1">
    <source>
        <dbReference type="EMBL" id="OGM01605.1"/>
    </source>
</evidence>
<dbReference type="AlphaFoldDB" id="A0A1F7WHR0"/>
<dbReference type="EMBL" id="MGFG01000003">
    <property type="protein sequence ID" value="OGM01605.1"/>
    <property type="molecule type" value="Genomic_DNA"/>
</dbReference>
<gene>
    <name evidence="1" type="ORF">A2480_00885</name>
</gene>
<comment type="caution">
    <text evidence="1">The sequence shown here is derived from an EMBL/GenBank/DDBJ whole genome shotgun (WGS) entry which is preliminary data.</text>
</comment>
<reference evidence="1 2" key="1">
    <citation type="journal article" date="2016" name="Nat. Commun.">
        <title>Thousands of microbial genomes shed light on interconnected biogeochemical processes in an aquifer system.</title>
        <authorList>
            <person name="Anantharaman K."/>
            <person name="Brown C.T."/>
            <person name="Hug L.A."/>
            <person name="Sharon I."/>
            <person name="Castelle C.J."/>
            <person name="Probst A.J."/>
            <person name="Thomas B.C."/>
            <person name="Singh A."/>
            <person name="Wilkins M.J."/>
            <person name="Karaoz U."/>
            <person name="Brodie E.L."/>
            <person name="Williams K.H."/>
            <person name="Hubbard S.S."/>
            <person name="Banfield J.F."/>
        </authorList>
    </citation>
    <scope>NUCLEOTIDE SEQUENCE [LARGE SCALE GENOMIC DNA]</scope>
</reference>
<evidence type="ECO:0000313" key="2">
    <source>
        <dbReference type="Proteomes" id="UP000176988"/>
    </source>
</evidence>